<gene>
    <name evidence="2" type="ORF">Fmac_017136</name>
</gene>
<accession>A0ABD1M354</accession>
<dbReference type="InterPro" id="IPR000477">
    <property type="entry name" value="RT_dom"/>
</dbReference>
<organism evidence="2 3">
    <name type="scientific">Flemingia macrophylla</name>
    <dbReference type="NCBI Taxonomy" id="520843"/>
    <lineage>
        <taxon>Eukaryota</taxon>
        <taxon>Viridiplantae</taxon>
        <taxon>Streptophyta</taxon>
        <taxon>Embryophyta</taxon>
        <taxon>Tracheophyta</taxon>
        <taxon>Spermatophyta</taxon>
        <taxon>Magnoliopsida</taxon>
        <taxon>eudicotyledons</taxon>
        <taxon>Gunneridae</taxon>
        <taxon>Pentapetalae</taxon>
        <taxon>rosids</taxon>
        <taxon>fabids</taxon>
        <taxon>Fabales</taxon>
        <taxon>Fabaceae</taxon>
        <taxon>Papilionoideae</taxon>
        <taxon>50 kb inversion clade</taxon>
        <taxon>NPAAA clade</taxon>
        <taxon>indigoferoid/millettioid clade</taxon>
        <taxon>Phaseoleae</taxon>
        <taxon>Flemingia</taxon>
    </lineage>
</organism>
<proteinExistence type="predicted"/>
<dbReference type="Pfam" id="PF00078">
    <property type="entry name" value="RVT_1"/>
    <property type="match status" value="1"/>
</dbReference>
<reference evidence="2 3" key="1">
    <citation type="submission" date="2024-08" db="EMBL/GenBank/DDBJ databases">
        <title>Insights into the chromosomal genome structure of Flemingia macrophylla.</title>
        <authorList>
            <person name="Ding Y."/>
            <person name="Zhao Y."/>
            <person name="Bi W."/>
            <person name="Wu M."/>
            <person name="Zhao G."/>
            <person name="Gong Y."/>
            <person name="Li W."/>
            <person name="Zhang P."/>
        </authorList>
    </citation>
    <scope>NUCLEOTIDE SEQUENCE [LARGE SCALE GENOMIC DNA]</scope>
    <source>
        <strain evidence="2">DYQJB</strain>
        <tissue evidence="2">Leaf</tissue>
    </source>
</reference>
<dbReference type="EMBL" id="JBGMDY010000006">
    <property type="protein sequence ID" value="KAL2329555.1"/>
    <property type="molecule type" value="Genomic_DNA"/>
</dbReference>
<feature type="domain" description="Reverse transcriptase" evidence="1">
    <location>
        <begin position="74"/>
        <end position="171"/>
    </location>
</feature>
<comment type="caution">
    <text evidence="2">The sequence shown here is derived from an EMBL/GenBank/DDBJ whole genome shotgun (WGS) entry which is preliminary data.</text>
</comment>
<name>A0ABD1M354_9FABA</name>
<sequence>MEMMQETSQGSSMNIQTFYSINHNLWRDPHELHSILICGSRKQVTKSTISLERRHGKTDLQGLGVKASFIALIPKVEVSTKLGEYRPISLVGSIYKIISKVIATRLSKVIHLVVEDTQSKFMKGRQMLDTVVVAAKVIHDVKSLKKQALIFKAYFKKAYDNINWSYLMYMMRRKGFGDNG</sequence>
<keyword evidence="3" id="KW-1185">Reference proteome</keyword>
<dbReference type="PANTHER" id="PTHR19446">
    <property type="entry name" value="REVERSE TRANSCRIPTASES"/>
    <property type="match status" value="1"/>
</dbReference>
<dbReference type="AlphaFoldDB" id="A0ABD1M354"/>
<protein>
    <recommendedName>
        <fullName evidence="1">Reverse transcriptase domain-containing protein</fullName>
    </recommendedName>
</protein>
<evidence type="ECO:0000313" key="2">
    <source>
        <dbReference type="EMBL" id="KAL2329555.1"/>
    </source>
</evidence>
<evidence type="ECO:0000313" key="3">
    <source>
        <dbReference type="Proteomes" id="UP001603857"/>
    </source>
</evidence>
<dbReference type="Proteomes" id="UP001603857">
    <property type="component" value="Unassembled WGS sequence"/>
</dbReference>
<evidence type="ECO:0000259" key="1">
    <source>
        <dbReference type="Pfam" id="PF00078"/>
    </source>
</evidence>